<dbReference type="SUPFAM" id="SSF46894">
    <property type="entry name" value="C-terminal effector domain of the bipartite response regulators"/>
    <property type="match status" value="1"/>
</dbReference>
<keyword evidence="9" id="KW-1185">Reference proteome</keyword>
<dbReference type="GO" id="GO:0003677">
    <property type="term" value="F:DNA binding"/>
    <property type="evidence" value="ECO:0007669"/>
    <property type="project" value="UniProtKB-KW"/>
</dbReference>
<protein>
    <submittedName>
        <fullName evidence="8">Response regulator transcription factor</fullName>
    </submittedName>
</protein>
<dbReference type="Pfam" id="PF00196">
    <property type="entry name" value="GerE"/>
    <property type="match status" value="1"/>
</dbReference>
<organism evidence="8 9">
    <name type="scientific">Natronosporangium hydrolyticum</name>
    <dbReference type="NCBI Taxonomy" id="2811111"/>
    <lineage>
        <taxon>Bacteria</taxon>
        <taxon>Bacillati</taxon>
        <taxon>Actinomycetota</taxon>
        <taxon>Actinomycetes</taxon>
        <taxon>Micromonosporales</taxon>
        <taxon>Micromonosporaceae</taxon>
        <taxon>Natronosporangium</taxon>
    </lineage>
</organism>
<evidence type="ECO:0000259" key="7">
    <source>
        <dbReference type="PROSITE" id="PS50110"/>
    </source>
</evidence>
<dbReference type="InterPro" id="IPR058245">
    <property type="entry name" value="NreC/VraR/RcsB-like_REC"/>
</dbReference>
<dbReference type="GO" id="GO:0006355">
    <property type="term" value="P:regulation of DNA-templated transcription"/>
    <property type="evidence" value="ECO:0007669"/>
    <property type="project" value="InterPro"/>
</dbReference>
<keyword evidence="3" id="KW-0238">DNA-binding</keyword>
<dbReference type="Gene3D" id="3.40.50.2300">
    <property type="match status" value="1"/>
</dbReference>
<dbReference type="GO" id="GO:0000160">
    <property type="term" value="P:phosphorelay signal transduction system"/>
    <property type="evidence" value="ECO:0007669"/>
    <property type="project" value="InterPro"/>
</dbReference>
<dbReference type="KEGG" id="nhy:JQS43_15375"/>
<evidence type="ECO:0000256" key="5">
    <source>
        <dbReference type="PROSITE-ProRule" id="PRU00169"/>
    </source>
</evidence>
<dbReference type="InterPro" id="IPR000792">
    <property type="entry name" value="Tscrpt_reg_LuxR_C"/>
</dbReference>
<dbReference type="SMART" id="SM00448">
    <property type="entry name" value="REC"/>
    <property type="match status" value="1"/>
</dbReference>
<evidence type="ECO:0000256" key="1">
    <source>
        <dbReference type="ARBA" id="ARBA00022553"/>
    </source>
</evidence>
<dbReference type="CDD" id="cd17535">
    <property type="entry name" value="REC_NarL-like"/>
    <property type="match status" value="1"/>
</dbReference>
<evidence type="ECO:0000256" key="2">
    <source>
        <dbReference type="ARBA" id="ARBA00023015"/>
    </source>
</evidence>
<keyword evidence="2" id="KW-0805">Transcription regulation</keyword>
<evidence type="ECO:0000259" key="6">
    <source>
        <dbReference type="PROSITE" id="PS50043"/>
    </source>
</evidence>
<dbReference type="PANTHER" id="PTHR43214">
    <property type="entry name" value="TWO-COMPONENT RESPONSE REGULATOR"/>
    <property type="match status" value="1"/>
</dbReference>
<dbReference type="InterPro" id="IPR001789">
    <property type="entry name" value="Sig_transdc_resp-reg_receiver"/>
</dbReference>
<keyword evidence="4" id="KW-0804">Transcription</keyword>
<dbReference type="CDD" id="cd06170">
    <property type="entry name" value="LuxR_C_like"/>
    <property type="match status" value="1"/>
</dbReference>
<dbReference type="InterPro" id="IPR016032">
    <property type="entry name" value="Sig_transdc_resp-reg_C-effctor"/>
</dbReference>
<feature type="domain" description="Response regulatory" evidence="7">
    <location>
        <begin position="3"/>
        <end position="121"/>
    </location>
</feature>
<dbReference type="Pfam" id="PF00072">
    <property type="entry name" value="Response_reg"/>
    <property type="match status" value="1"/>
</dbReference>
<name>A0A895YFR5_9ACTN</name>
<sequence length="222" mass="23276">MISVVIADDQPLLRGGVRMVLDSEPDIVVVGEAADGHAALAMLRRHAPTVLLLDVRMPGLDGLAVLRQVAADPGLAGVRVVVLTTFDLDEYLYEALRLGAAGFLLKDADPAELLRAVRVAAEGEAVLAPSATRRLVETFVASAVDGPSAAASPEAANLTPREQEVVSLVAQGLTNEEIAARLVLSPATVRTHVGRAMSKVAARDRAQLVVFAYQSGLVRSST</sequence>
<dbReference type="SUPFAM" id="SSF52172">
    <property type="entry name" value="CheY-like"/>
    <property type="match status" value="1"/>
</dbReference>
<dbReference type="EMBL" id="CP070499">
    <property type="protein sequence ID" value="QSB13030.1"/>
    <property type="molecule type" value="Genomic_DNA"/>
</dbReference>
<evidence type="ECO:0000256" key="3">
    <source>
        <dbReference type="ARBA" id="ARBA00023125"/>
    </source>
</evidence>
<gene>
    <name evidence="8" type="ORF">JQS43_15375</name>
</gene>
<dbReference type="SMART" id="SM00421">
    <property type="entry name" value="HTH_LUXR"/>
    <property type="match status" value="1"/>
</dbReference>
<dbReference type="PANTHER" id="PTHR43214:SF24">
    <property type="entry name" value="TRANSCRIPTIONAL REGULATORY PROTEIN NARL-RELATED"/>
    <property type="match status" value="1"/>
</dbReference>
<dbReference type="PROSITE" id="PS00622">
    <property type="entry name" value="HTH_LUXR_1"/>
    <property type="match status" value="1"/>
</dbReference>
<evidence type="ECO:0000313" key="8">
    <source>
        <dbReference type="EMBL" id="QSB13030.1"/>
    </source>
</evidence>
<dbReference type="PROSITE" id="PS50043">
    <property type="entry name" value="HTH_LUXR_2"/>
    <property type="match status" value="1"/>
</dbReference>
<keyword evidence="1 5" id="KW-0597">Phosphoprotein</keyword>
<dbReference type="AlphaFoldDB" id="A0A895YFR5"/>
<evidence type="ECO:0000313" key="9">
    <source>
        <dbReference type="Proteomes" id="UP000662857"/>
    </source>
</evidence>
<feature type="domain" description="HTH luxR-type" evidence="6">
    <location>
        <begin position="151"/>
        <end position="216"/>
    </location>
</feature>
<dbReference type="Proteomes" id="UP000662857">
    <property type="component" value="Chromosome"/>
</dbReference>
<evidence type="ECO:0000256" key="4">
    <source>
        <dbReference type="ARBA" id="ARBA00023163"/>
    </source>
</evidence>
<reference evidence="8" key="1">
    <citation type="submission" date="2021-02" db="EMBL/GenBank/DDBJ databases">
        <title>Natrosporangium hydrolyticum gen. nov., sp. nov, a haloalkaliphilic actinobacterium from a soda solonchak soil.</title>
        <authorList>
            <person name="Sorokin D.Y."/>
            <person name="Khijniak T.V."/>
            <person name="Zakharycheva A.P."/>
            <person name="Boueva O.V."/>
            <person name="Ariskina E.V."/>
            <person name="Hahnke R.L."/>
            <person name="Bunk B."/>
            <person name="Sproer C."/>
            <person name="Schumann P."/>
            <person name="Evtushenko L.I."/>
            <person name="Kublanov I.V."/>
        </authorList>
    </citation>
    <scope>NUCLEOTIDE SEQUENCE</scope>
    <source>
        <strain evidence="8">DSM 106523</strain>
    </source>
</reference>
<dbReference type="PRINTS" id="PR00038">
    <property type="entry name" value="HTHLUXR"/>
</dbReference>
<proteinExistence type="predicted"/>
<dbReference type="InterPro" id="IPR011006">
    <property type="entry name" value="CheY-like_superfamily"/>
</dbReference>
<dbReference type="RefSeq" id="WP_239675090.1">
    <property type="nucleotide sequence ID" value="NZ_CP070499.1"/>
</dbReference>
<accession>A0A895YFR5</accession>
<dbReference type="InterPro" id="IPR039420">
    <property type="entry name" value="WalR-like"/>
</dbReference>
<feature type="modified residue" description="4-aspartylphosphate" evidence="5">
    <location>
        <position position="54"/>
    </location>
</feature>
<dbReference type="PROSITE" id="PS50110">
    <property type="entry name" value="RESPONSE_REGULATORY"/>
    <property type="match status" value="1"/>
</dbReference>